<dbReference type="RefSeq" id="WP_245930497.1">
    <property type="nucleotide sequence ID" value="NZ_PVZC01000010.1"/>
</dbReference>
<dbReference type="Proteomes" id="UP000237846">
    <property type="component" value="Unassembled WGS sequence"/>
</dbReference>
<dbReference type="GO" id="GO:0003700">
    <property type="term" value="F:DNA-binding transcription factor activity"/>
    <property type="evidence" value="ECO:0007669"/>
    <property type="project" value="TreeGrafter"/>
</dbReference>
<proteinExistence type="predicted"/>
<dbReference type="PROSITE" id="PS01081">
    <property type="entry name" value="HTH_TETR_1"/>
    <property type="match status" value="1"/>
</dbReference>
<dbReference type="SUPFAM" id="SSF46689">
    <property type="entry name" value="Homeodomain-like"/>
    <property type="match status" value="1"/>
</dbReference>
<organism evidence="6 7">
    <name type="scientific">Allonocardiopsis opalescens</name>
    <dbReference type="NCBI Taxonomy" id="1144618"/>
    <lineage>
        <taxon>Bacteria</taxon>
        <taxon>Bacillati</taxon>
        <taxon>Actinomycetota</taxon>
        <taxon>Actinomycetes</taxon>
        <taxon>Streptosporangiales</taxon>
        <taxon>Allonocardiopsis</taxon>
    </lineage>
</organism>
<keyword evidence="7" id="KW-1185">Reference proteome</keyword>
<keyword evidence="2 4" id="KW-0238">DNA-binding</keyword>
<dbReference type="GO" id="GO:0045892">
    <property type="term" value="P:negative regulation of DNA-templated transcription"/>
    <property type="evidence" value="ECO:0007669"/>
    <property type="project" value="InterPro"/>
</dbReference>
<feature type="domain" description="HTH tetR-type" evidence="5">
    <location>
        <begin position="31"/>
        <end position="91"/>
    </location>
</feature>
<dbReference type="Gene3D" id="1.10.357.10">
    <property type="entry name" value="Tetracycline Repressor, domain 2"/>
    <property type="match status" value="1"/>
</dbReference>
<dbReference type="EMBL" id="PVZC01000010">
    <property type="protein sequence ID" value="PRX92400.1"/>
    <property type="molecule type" value="Genomic_DNA"/>
</dbReference>
<dbReference type="GO" id="GO:0000976">
    <property type="term" value="F:transcription cis-regulatory region binding"/>
    <property type="evidence" value="ECO:0007669"/>
    <property type="project" value="TreeGrafter"/>
</dbReference>
<dbReference type="Pfam" id="PF02909">
    <property type="entry name" value="TetR_C_1"/>
    <property type="match status" value="1"/>
</dbReference>
<evidence type="ECO:0000313" key="6">
    <source>
        <dbReference type="EMBL" id="PRX92400.1"/>
    </source>
</evidence>
<dbReference type="InterPro" id="IPR023772">
    <property type="entry name" value="DNA-bd_HTH_TetR-type_CS"/>
</dbReference>
<dbReference type="Pfam" id="PF00440">
    <property type="entry name" value="TetR_N"/>
    <property type="match status" value="1"/>
</dbReference>
<sequence length="250" mass="27454">MTTDMSAQDPTRALELLWGNAPRPSRGPRQGLELAGIVRAAIEIADAEGLAALSMRRVAARLGVGTTTLYTYVPGKTELLALMLDAVAADAALPHTVPGDWRAKFTAWAHEDWIGFRRSPWALQVAAVRPLPGPNLMAWYDSALRVLDDTDLDGREKVMVIETVDAYVRGVARTAGDIAEAERRDSIQAAEWFTAQVDFLGRRVDFRRFPHVARSGLVHGLPDADDVFAFGLERMLDGIEAFIRSRSDAD</sequence>
<accession>A0A2T0PU21</accession>
<protein>
    <submittedName>
        <fullName evidence="6">TetR family transcriptional regulator</fullName>
    </submittedName>
</protein>
<gene>
    <name evidence="6" type="ORF">CLV72_110160</name>
</gene>
<evidence type="ECO:0000256" key="4">
    <source>
        <dbReference type="PROSITE-ProRule" id="PRU00335"/>
    </source>
</evidence>
<dbReference type="AlphaFoldDB" id="A0A2T0PU21"/>
<dbReference type="InterPro" id="IPR001647">
    <property type="entry name" value="HTH_TetR"/>
</dbReference>
<name>A0A2T0PU21_9ACTN</name>
<dbReference type="PANTHER" id="PTHR30055">
    <property type="entry name" value="HTH-TYPE TRANSCRIPTIONAL REGULATOR RUTR"/>
    <property type="match status" value="1"/>
</dbReference>
<dbReference type="InterPro" id="IPR050109">
    <property type="entry name" value="HTH-type_TetR-like_transc_reg"/>
</dbReference>
<reference evidence="6 7" key="1">
    <citation type="submission" date="2018-03" db="EMBL/GenBank/DDBJ databases">
        <title>Genomic Encyclopedia of Archaeal and Bacterial Type Strains, Phase II (KMG-II): from individual species to whole genera.</title>
        <authorList>
            <person name="Goeker M."/>
        </authorList>
    </citation>
    <scope>NUCLEOTIDE SEQUENCE [LARGE SCALE GENOMIC DNA]</scope>
    <source>
        <strain evidence="6 7">DSM 45601</strain>
    </source>
</reference>
<feature type="DNA-binding region" description="H-T-H motif" evidence="4">
    <location>
        <begin position="54"/>
        <end position="73"/>
    </location>
</feature>
<dbReference type="InterPro" id="IPR009057">
    <property type="entry name" value="Homeodomain-like_sf"/>
</dbReference>
<evidence type="ECO:0000259" key="5">
    <source>
        <dbReference type="PROSITE" id="PS50977"/>
    </source>
</evidence>
<evidence type="ECO:0000256" key="2">
    <source>
        <dbReference type="ARBA" id="ARBA00023125"/>
    </source>
</evidence>
<dbReference type="PROSITE" id="PS50977">
    <property type="entry name" value="HTH_TETR_2"/>
    <property type="match status" value="1"/>
</dbReference>
<dbReference type="Gene3D" id="1.10.10.60">
    <property type="entry name" value="Homeodomain-like"/>
    <property type="match status" value="1"/>
</dbReference>
<dbReference type="PANTHER" id="PTHR30055:SF151">
    <property type="entry name" value="TRANSCRIPTIONAL REGULATORY PROTEIN"/>
    <property type="match status" value="1"/>
</dbReference>
<dbReference type="InterPro" id="IPR036271">
    <property type="entry name" value="Tet_transcr_reg_TetR-rel_C_sf"/>
</dbReference>
<keyword evidence="3" id="KW-0804">Transcription</keyword>
<evidence type="ECO:0000256" key="3">
    <source>
        <dbReference type="ARBA" id="ARBA00023163"/>
    </source>
</evidence>
<dbReference type="InterPro" id="IPR004111">
    <property type="entry name" value="Repressor_TetR_C"/>
</dbReference>
<dbReference type="SUPFAM" id="SSF48498">
    <property type="entry name" value="Tetracyclin repressor-like, C-terminal domain"/>
    <property type="match status" value="1"/>
</dbReference>
<evidence type="ECO:0000256" key="1">
    <source>
        <dbReference type="ARBA" id="ARBA00023015"/>
    </source>
</evidence>
<comment type="caution">
    <text evidence="6">The sequence shown here is derived from an EMBL/GenBank/DDBJ whole genome shotgun (WGS) entry which is preliminary data.</text>
</comment>
<keyword evidence="1" id="KW-0805">Transcription regulation</keyword>
<evidence type="ECO:0000313" key="7">
    <source>
        <dbReference type="Proteomes" id="UP000237846"/>
    </source>
</evidence>